<dbReference type="EMBL" id="QGGB01000005">
    <property type="protein sequence ID" value="PWN06853.1"/>
    <property type="molecule type" value="Genomic_DNA"/>
</dbReference>
<name>A0A316TQF6_9BACT</name>
<evidence type="ECO:0000256" key="1">
    <source>
        <dbReference type="SAM" id="MobiDB-lite"/>
    </source>
</evidence>
<evidence type="ECO:0000313" key="2">
    <source>
        <dbReference type="EMBL" id="PWN06853.1"/>
    </source>
</evidence>
<sequence>MGEATPVDDRWIEASGPYYFVDYSAREWYGYAGIDLAGDTTSSVMASFRQQNPTRSYWFSTYGGSFFYNYPGYTNSYLYSTFGPFVLGNANIIPGVFHPPYFSNQYTYSFFYDRWAQWYYWDSERPNSWCYNPFQLSAFYGSSLPCGESTSTSLAHSNYDNNKVLRDRLGVNPAFNRSEKDRVGEDPDLNIGERDRVLARKFDENGVRALRSRTEILRNRINNVRVEQIETGISREAQMIRWAIEYHERNRSSRSTFSNYNRNSSRNSGVSHNSGISRTGSSVNTSSGSSGRTRSGTSTTRENNN</sequence>
<feature type="region of interest" description="Disordered" evidence="1">
    <location>
        <begin position="251"/>
        <end position="305"/>
    </location>
</feature>
<dbReference type="AlphaFoldDB" id="A0A316TQF6"/>
<dbReference type="Proteomes" id="UP000245533">
    <property type="component" value="Unassembled WGS sequence"/>
</dbReference>
<comment type="caution">
    <text evidence="2">The sequence shown here is derived from an EMBL/GenBank/DDBJ whole genome shotgun (WGS) entry which is preliminary data.</text>
</comment>
<proteinExistence type="predicted"/>
<gene>
    <name evidence="2" type="ORF">DDZ15_06145</name>
</gene>
<organism evidence="2 3">
    <name type="scientific">Rhodohalobacter mucosus</name>
    <dbReference type="NCBI Taxonomy" id="2079485"/>
    <lineage>
        <taxon>Bacteria</taxon>
        <taxon>Pseudomonadati</taxon>
        <taxon>Balneolota</taxon>
        <taxon>Balneolia</taxon>
        <taxon>Balneolales</taxon>
        <taxon>Balneolaceae</taxon>
        <taxon>Rhodohalobacter</taxon>
    </lineage>
</organism>
<evidence type="ECO:0000313" key="3">
    <source>
        <dbReference type="Proteomes" id="UP000245533"/>
    </source>
</evidence>
<protein>
    <submittedName>
        <fullName evidence="2">Uncharacterized protein</fullName>
    </submittedName>
</protein>
<keyword evidence="3" id="KW-1185">Reference proteome</keyword>
<reference evidence="2 3" key="1">
    <citation type="submission" date="2018-05" db="EMBL/GenBank/DDBJ databases">
        <title>Rhodohalobacter halophilus gen. nov., sp. nov., a moderately halophilic member of the family Balneolaceae.</title>
        <authorList>
            <person name="Liu Z.-W."/>
        </authorList>
    </citation>
    <scope>NUCLEOTIDE SEQUENCE [LARGE SCALE GENOMIC DNA]</scope>
    <source>
        <strain evidence="2 3">8A47</strain>
    </source>
</reference>
<accession>A0A316TQF6</accession>
<feature type="compositionally biased region" description="Low complexity" evidence="1">
    <location>
        <begin position="253"/>
        <end position="305"/>
    </location>
</feature>